<proteinExistence type="predicted"/>
<gene>
    <name evidence="1" type="ORF">K040078D81_20820</name>
</gene>
<evidence type="ECO:0000313" key="2">
    <source>
        <dbReference type="Proteomes" id="UP001600943"/>
    </source>
</evidence>
<comment type="caution">
    <text evidence="1">The sequence shown here is derived from an EMBL/GenBank/DDBJ whole genome shotgun (WGS) entry which is preliminary data.</text>
</comment>
<evidence type="ECO:0000313" key="1">
    <source>
        <dbReference type="EMBL" id="GAA6407965.1"/>
    </source>
</evidence>
<dbReference type="EMBL" id="BAABYW010000001">
    <property type="protein sequence ID" value="GAA6407965.1"/>
    <property type="molecule type" value="Genomic_DNA"/>
</dbReference>
<name>A0ABQ0B941_9FIRM</name>
<sequence length="71" mass="8072">MKLRKLVKVSAMLAIAAIMQIGGCKLAYAERGYKAIGSERLIFPVVLFLEYKAFCEPGESFYEDEEEEYDV</sequence>
<evidence type="ECO:0008006" key="3">
    <source>
        <dbReference type="Google" id="ProtNLM"/>
    </source>
</evidence>
<organism evidence="1 2">
    <name type="scientific">Blautia hominis</name>
    <dbReference type="NCBI Taxonomy" id="2025493"/>
    <lineage>
        <taxon>Bacteria</taxon>
        <taxon>Bacillati</taxon>
        <taxon>Bacillota</taxon>
        <taxon>Clostridia</taxon>
        <taxon>Lachnospirales</taxon>
        <taxon>Lachnospiraceae</taxon>
        <taxon>Blautia</taxon>
    </lineage>
</organism>
<protein>
    <recommendedName>
        <fullName evidence="3">Lipoprotein</fullName>
    </recommendedName>
</protein>
<keyword evidence="2" id="KW-1185">Reference proteome</keyword>
<reference evidence="1 2" key="1">
    <citation type="submission" date="2024-04" db="EMBL/GenBank/DDBJ databases">
        <title>Defined microbial consortia suppress multidrug-resistant proinflammatory Enterobacteriaceae via ecological control.</title>
        <authorList>
            <person name="Furuichi M."/>
            <person name="Kawaguchi T."/>
            <person name="Pust M."/>
            <person name="Yasuma K."/>
            <person name="Plichta D."/>
            <person name="Hasegawa N."/>
            <person name="Ohya T."/>
            <person name="Bhattarai S."/>
            <person name="Sasajima S."/>
            <person name="Aoto Y."/>
            <person name="Tuganbaev T."/>
            <person name="Yaginuma M."/>
            <person name="Ueda M."/>
            <person name="Okahashi N."/>
            <person name="Amafuji K."/>
            <person name="Kiridooshi Y."/>
            <person name="Sugita K."/>
            <person name="Strazar M."/>
            <person name="Skelly A."/>
            <person name="Suda W."/>
            <person name="Hattori M."/>
            <person name="Nakamoto N."/>
            <person name="Caballero S."/>
            <person name="Norman J."/>
            <person name="Olle B."/>
            <person name="Tanoue T."/>
            <person name="Arita M."/>
            <person name="Bucci V."/>
            <person name="Atarashi K."/>
            <person name="Xavier R."/>
            <person name="Honda K."/>
        </authorList>
    </citation>
    <scope>NUCLEOTIDE SEQUENCE [LARGE SCALE GENOMIC DNA]</scope>
    <source>
        <strain evidence="2">k04-0078-D8-1</strain>
    </source>
</reference>
<accession>A0ABQ0B941</accession>
<dbReference type="Proteomes" id="UP001600943">
    <property type="component" value="Unassembled WGS sequence"/>
</dbReference>